<evidence type="ECO:0000256" key="2">
    <source>
        <dbReference type="ARBA" id="ARBA00022448"/>
    </source>
</evidence>
<dbReference type="NCBIfam" id="TIGR00861">
    <property type="entry name" value="MIP"/>
    <property type="match status" value="1"/>
</dbReference>
<proteinExistence type="evidence at transcript level"/>
<feature type="transmembrane region" description="Helical" evidence="8">
    <location>
        <begin position="355"/>
        <end position="376"/>
    </location>
</feature>
<dbReference type="InterPro" id="IPR023271">
    <property type="entry name" value="Aquaporin-like"/>
</dbReference>
<evidence type="ECO:0000256" key="8">
    <source>
        <dbReference type="SAM" id="Phobius"/>
    </source>
</evidence>
<dbReference type="InterPro" id="IPR000425">
    <property type="entry name" value="MIP"/>
</dbReference>
<feature type="transmembrane region" description="Helical" evidence="8">
    <location>
        <begin position="396"/>
        <end position="415"/>
    </location>
</feature>
<dbReference type="Gene3D" id="1.20.1080.10">
    <property type="entry name" value="Glycerol uptake facilitator protein"/>
    <property type="match status" value="2"/>
</dbReference>
<dbReference type="EMBL" id="MT010848">
    <property type="protein sequence ID" value="QJD39010.1"/>
    <property type="molecule type" value="mRNA"/>
</dbReference>
<evidence type="ECO:0000256" key="6">
    <source>
        <dbReference type="RuleBase" id="RU000477"/>
    </source>
</evidence>
<name>A0A6M3SN75_ZYGCR</name>
<dbReference type="PROSITE" id="PS00221">
    <property type="entry name" value="MIP"/>
    <property type="match status" value="1"/>
</dbReference>
<feature type="transmembrane region" description="Helical" evidence="8">
    <location>
        <begin position="287"/>
        <end position="305"/>
    </location>
</feature>
<comment type="similarity">
    <text evidence="6">Belongs to the MIP/aquaporin (TC 1.A.8) family.</text>
</comment>
<protein>
    <submittedName>
        <fullName evidence="9">Major intrinsic family protein</fullName>
    </submittedName>
</protein>
<feature type="transmembrane region" description="Helical" evidence="8">
    <location>
        <begin position="165"/>
        <end position="183"/>
    </location>
</feature>
<keyword evidence="4 8" id="KW-1133">Transmembrane helix</keyword>
<evidence type="ECO:0000256" key="5">
    <source>
        <dbReference type="ARBA" id="ARBA00023136"/>
    </source>
</evidence>
<feature type="transmembrane region" description="Helical" evidence="8">
    <location>
        <begin position="127"/>
        <end position="145"/>
    </location>
</feature>
<dbReference type="Pfam" id="PF00230">
    <property type="entry name" value="MIP"/>
    <property type="match status" value="2"/>
</dbReference>
<evidence type="ECO:0000256" key="7">
    <source>
        <dbReference type="SAM" id="MobiDB-lite"/>
    </source>
</evidence>
<keyword evidence="3 6" id="KW-0812">Transmembrane</keyword>
<feature type="transmembrane region" description="Helical" evidence="8">
    <location>
        <begin position="236"/>
        <end position="255"/>
    </location>
</feature>
<keyword evidence="5 8" id="KW-0472">Membrane</keyword>
<feature type="transmembrane region" description="Helical" evidence="8">
    <location>
        <begin position="76"/>
        <end position="97"/>
    </location>
</feature>
<dbReference type="GO" id="GO:0016020">
    <property type="term" value="C:membrane"/>
    <property type="evidence" value="ECO:0007669"/>
    <property type="project" value="UniProtKB-SubCell"/>
</dbReference>
<feature type="region of interest" description="Disordered" evidence="7">
    <location>
        <begin position="1"/>
        <end position="25"/>
    </location>
</feature>
<feature type="compositionally biased region" description="Basic and acidic residues" evidence="7">
    <location>
        <begin position="12"/>
        <end position="25"/>
    </location>
</feature>
<dbReference type="SUPFAM" id="SSF81338">
    <property type="entry name" value="Aquaporin-like"/>
    <property type="match status" value="2"/>
</dbReference>
<keyword evidence="2 6" id="KW-0813">Transport</keyword>
<organism evidence="9">
    <name type="scientific">Zygnema circumcarinatum</name>
    <name type="common">Green alga</name>
    <dbReference type="NCBI Taxonomy" id="35869"/>
    <lineage>
        <taxon>Eukaryota</taxon>
        <taxon>Viridiplantae</taxon>
        <taxon>Streptophyta</taxon>
        <taxon>Zygnematophyceae</taxon>
        <taxon>Zygnematophycidae</taxon>
        <taxon>Zygnematales</taxon>
        <taxon>Zygnemataceae</taxon>
        <taxon>Zygnema</taxon>
    </lineage>
</organism>
<reference evidence="9" key="1">
    <citation type="submission" date="2020-01" db="EMBL/GenBank/DDBJ databases">
        <authorList>
            <person name="Feng X."/>
        </authorList>
    </citation>
    <scope>NUCLEOTIDE SEQUENCE</scope>
    <source>
        <strain evidence="9">10478</strain>
    </source>
</reference>
<feature type="transmembrane region" description="Helical" evidence="8">
    <location>
        <begin position="325"/>
        <end position="343"/>
    </location>
</feature>
<dbReference type="PRINTS" id="PR00783">
    <property type="entry name" value="MINTRINSICP"/>
</dbReference>
<dbReference type="InterPro" id="IPR034294">
    <property type="entry name" value="Aquaporin_transptr"/>
</dbReference>
<feature type="transmembrane region" description="Helical" evidence="8">
    <location>
        <begin position="195"/>
        <end position="216"/>
    </location>
</feature>
<comment type="subcellular location">
    <subcellularLocation>
        <location evidence="1">Membrane</location>
        <topology evidence="1">Multi-pass membrane protein</topology>
    </subcellularLocation>
</comment>
<dbReference type="PANTHER" id="PTHR45724">
    <property type="entry name" value="AQUAPORIN NIP2-1"/>
    <property type="match status" value="1"/>
</dbReference>
<dbReference type="AlphaFoldDB" id="A0A6M3SN75"/>
<dbReference type="InterPro" id="IPR022357">
    <property type="entry name" value="MIP_CS"/>
</dbReference>
<evidence type="ECO:0000256" key="1">
    <source>
        <dbReference type="ARBA" id="ARBA00004141"/>
    </source>
</evidence>
<feature type="transmembrane region" description="Helical" evidence="8">
    <location>
        <begin position="49"/>
        <end position="70"/>
    </location>
</feature>
<accession>A0A6M3SN75</accession>
<evidence type="ECO:0000313" key="9">
    <source>
        <dbReference type="EMBL" id="QJD39010.1"/>
    </source>
</evidence>
<dbReference type="PANTHER" id="PTHR45724:SF13">
    <property type="entry name" value="AQUAPORIN NIP1-1-RELATED"/>
    <property type="match status" value="1"/>
</dbReference>
<evidence type="ECO:0000256" key="3">
    <source>
        <dbReference type="ARBA" id="ARBA00022692"/>
    </source>
</evidence>
<evidence type="ECO:0000256" key="4">
    <source>
        <dbReference type="ARBA" id="ARBA00022989"/>
    </source>
</evidence>
<dbReference type="GO" id="GO:0015267">
    <property type="term" value="F:channel activity"/>
    <property type="evidence" value="ECO:0007669"/>
    <property type="project" value="InterPro"/>
</dbReference>
<sequence length="440" mass="45178">MAPEAKAMAGDATEKEKEAQCGRRLSRSEDGPMAMFAKRLRTPTTWKKVFAEAIGTFALTFAGCGAIVVNKLSDGAITHVGIAIVFGLVVMAMIYAVGHVSGAHFNPAVTISFTIVGRFPMKEVPSYVVAQVAGATAAAALLRAILGMEGDLGATVPSGSAGQSLAMEIVLTFFLMFVIAAVATDSRAEGTMAGIAIGGTVLLDAMFGGPICGASMNPARSLGPAFAAAQFEDIWVYILGPVIGAVLGAVSYEVVRCSEEEDPFKTAHGCCSFTIVGRFPMKEVPSYVVAQVAGATAAAALLRAILGMEGDLGATVPSGSAGQSLAMEIVLTFFLMFVIAAVATDSRAEGTMAGIAIGGTVLLDAMFGGPICGASMNPARSLGPAFAAAQFEDIWVYILGPVIGAVLGAVSYEVVRCSEEEDPFKTAHGCCSPKAKRVAC</sequence>